<feature type="transmembrane region" description="Helical" evidence="7">
    <location>
        <begin position="328"/>
        <end position="355"/>
    </location>
</feature>
<evidence type="ECO:0000256" key="4">
    <source>
        <dbReference type="ARBA" id="ARBA00022692"/>
    </source>
</evidence>
<evidence type="ECO:0000256" key="5">
    <source>
        <dbReference type="ARBA" id="ARBA00022989"/>
    </source>
</evidence>
<feature type="transmembrane region" description="Helical" evidence="7">
    <location>
        <begin position="296"/>
        <end position="316"/>
    </location>
</feature>
<comment type="similarity">
    <text evidence="2">Belongs to the major facilitator superfamily.</text>
</comment>
<gene>
    <name evidence="8" type="ORF">NEZAVI_LOCUS14841</name>
</gene>
<feature type="transmembrane region" description="Helical" evidence="7">
    <location>
        <begin position="228"/>
        <end position="249"/>
    </location>
</feature>
<dbReference type="OrthoDB" id="3936150at2759"/>
<protein>
    <submittedName>
        <fullName evidence="8">Uncharacterized protein</fullName>
    </submittedName>
</protein>
<dbReference type="PANTHER" id="PTHR23511:SF34">
    <property type="entry name" value="SYNAPTIC VESICLE GLYCOPROTEIN 2"/>
    <property type="match status" value="1"/>
</dbReference>
<dbReference type="InterPro" id="IPR036259">
    <property type="entry name" value="MFS_trans_sf"/>
</dbReference>
<proteinExistence type="inferred from homology"/>
<dbReference type="PANTHER" id="PTHR23511">
    <property type="entry name" value="SYNAPTIC VESICLE GLYCOPROTEIN 2"/>
    <property type="match status" value="1"/>
</dbReference>
<comment type="subcellular location">
    <subcellularLocation>
        <location evidence="1">Membrane</location>
        <topology evidence="1">Multi-pass membrane protein</topology>
    </subcellularLocation>
</comment>
<dbReference type="GO" id="GO:0022857">
    <property type="term" value="F:transmembrane transporter activity"/>
    <property type="evidence" value="ECO:0007669"/>
    <property type="project" value="InterPro"/>
</dbReference>
<dbReference type="Gene3D" id="1.20.1250.20">
    <property type="entry name" value="MFS general substrate transporter like domains"/>
    <property type="match status" value="1"/>
</dbReference>
<evidence type="ECO:0000313" key="9">
    <source>
        <dbReference type="Proteomes" id="UP001152798"/>
    </source>
</evidence>
<evidence type="ECO:0000313" key="8">
    <source>
        <dbReference type="EMBL" id="CAH1407023.1"/>
    </source>
</evidence>
<keyword evidence="5 7" id="KW-1133">Transmembrane helix</keyword>
<accession>A0A9P0HQ94</accession>
<dbReference type="Proteomes" id="UP001152798">
    <property type="component" value="Chromosome 7"/>
</dbReference>
<evidence type="ECO:0000256" key="1">
    <source>
        <dbReference type="ARBA" id="ARBA00004141"/>
    </source>
</evidence>
<evidence type="ECO:0000256" key="6">
    <source>
        <dbReference type="ARBA" id="ARBA00023136"/>
    </source>
</evidence>
<evidence type="ECO:0000256" key="2">
    <source>
        <dbReference type="ARBA" id="ARBA00008335"/>
    </source>
</evidence>
<keyword evidence="4 7" id="KW-0812">Transmembrane</keyword>
<name>A0A9P0HQ94_NEZVI</name>
<evidence type="ECO:0000256" key="7">
    <source>
        <dbReference type="SAM" id="Phobius"/>
    </source>
</evidence>
<dbReference type="GO" id="GO:0016020">
    <property type="term" value="C:membrane"/>
    <property type="evidence" value="ECO:0007669"/>
    <property type="project" value="UniProtKB-SubCell"/>
</dbReference>
<dbReference type="SUPFAM" id="SSF103473">
    <property type="entry name" value="MFS general substrate transporter"/>
    <property type="match status" value="1"/>
</dbReference>
<keyword evidence="9" id="KW-1185">Reference proteome</keyword>
<keyword evidence="3" id="KW-0813">Transport</keyword>
<dbReference type="InterPro" id="IPR005828">
    <property type="entry name" value="MFS_sugar_transport-like"/>
</dbReference>
<dbReference type="EMBL" id="OV725083">
    <property type="protein sequence ID" value="CAH1407023.1"/>
    <property type="molecule type" value="Genomic_DNA"/>
</dbReference>
<evidence type="ECO:0000256" key="3">
    <source>
        <dbReference type="ARBA" id="ARBA00022448"/>
    </source>
</evidence>
<dbReference type="AlphaFoldDB" id="A0A9P0HQ94"/>
<keyword evidence="6 7" id="KW-0472">Membrane</keyword>
<reference evidence="8" key="1">
    <citation type="submission" date="2022-01" db="EMBL/GenBank/DDBJ databases">
        <authorList>
            <person name="King R."/>
        </authorList>
    </citation>
    <scope>NUCLEOTIDE SEQUENCE</scope>
</reference>
<dbReference type="Pfam" id="PF00083">
    <property type="entry name" value="Sugar_tr"/>
    <property type="match status" value="1"/>
</dbReference>
<sequence>MGDTTEDDRRSGKSEVIVVSDIVVQDSRRHSSSVQRTRSNSACSADLETAITKTGCGKFNIALLLLSFPVSCTSGFDTGSMSFVIPAASVDLGLTYDNVRTRMGLLVGCFRQEETPSMAMWIIPIQVPSEIPFTSWQLFQMACCLPALISGIGCIFFVESPKFLADKGNHEGALKVCQTIYSINTGNLSTTYPIKRLKHTGRKNEKKSNFSKFLDGMDIFRPPFIQKAAIIFIIHLGAVGSHNVFRLWLPEIFTLVGSSTLDPKEGICPLLYEGNLGRSNLTSADLKSEEVFSKMVLVNTGCLIAQIIFLFIVSYIGKKIIQLNCTLVAAICSLLIPFISADYVIILASIFVSLFKISVSCNISIVVEIFPTRISYGTTNTSDTTEADRR</sequence>
<feature type="transmembrane region" description="Helical" evidence="7">
    <location>
        <begin position="138"/>
        <end position="158"/>
    </location>
</feature>
<organism evidence="8 9">
    <name type="scientific">Nezara viridula</name>
    <name type="common">Southern green stink bug</name>
    <name type="synonym">Cimex viridulus</name>
    <dbReference type="NCBI Taxonomy" id="85310"/>
    <lineage>
        <taxon>Eukaryota</taxon>
        <taxon>Metazoa</taxon>
        <taxon>Ecdysozoa</taxon>
        <taxon>Arthropoda</taxon>
        <taxon>Hexapoda</taxon>
        <taxon>Insecta</taxon>
        <taxon>Pterygota</taxon>
        <taxon>Neoptera</taxon>
        <taxon>Paraneoptera</taxon>
        <taxon>Hemiptera</taxon>
        <taxon>Heteroptera</taxon>
        <taxon>Panheteroptera</taxon>
        <taxon>Pentatomomorpha</taxon>
        <taxon>Pentatomoidea</taxon>
        <taxon>Pentatomidae</taxon>
        <taxon>Pentatominae</taxon>
        <taxon>Nezara</taxon>
    </lineage>
</organism>